<proteinExistence type="predicted"/>
<keyword evidence="2" id="KW-1185">Reference proteome</keyword>
<comment type="caution">
    <text evidence="1">The sequence shown here is derived from an EMBL/GenBank/DDBJ whole genome shotgun (WGS) entry which is preliminary data.</text>
</comment>
<name>A0ABN9HAI0_9NEOB</name>
<evidence type="ECO:0008006" key="3">
    <source>
        <dbReference type="Google" id="ProtNLM"/>
    </source>
</evidence>
<organism evidence="1 2">
    <name type="scientific">Staurois parvus</name>
    <dbReference type="NCBI Taxonomy" id="386267"/>
    <lineage>
        <taxon>Eukaryota</taxon>
        <taxon>Metazoa</taxon>
        <taxon>Chordata</taxon>
        <taxon>Craniata</taxon>
        <taxon>Vertebrata</taxon>
        <taxon>Euteleostomi</taxon>
        <taxon>Amphibia</taxon>
        <taxon>Batrachia</taxon>
        <taxon>Anura</taxon>
        <taxon>Neobatrachia</taxon>
        <taxon>Ranoidea</taxon>
        <taxon>Ranidae</taxon>
        <taxon>Staurois</taxon>
    </lineage>
</organism>
<evidence type="ECO:0000313" key="2">
    <source>
        <dbReference type="Proteomes" id="UP001162483"/>
    </source>
</evidence>
<feature type="non-terminal residue" evidence="1">
    <location>
        <position position="1"/>
    </location>
</feature>
<dbReference type="EMBL" id="CATNWA010020272">
    <property type="protein sequence ID" value="CAI9617556.1"/>
    <property type="molecule type" value="Genomic_DNA"/>
</dbReference>
<sequence length="57" mass="6879">WSCFLLPFLRLFPFYFCLSFVRRWIAAFELLSVLYHSFCNLCAIDSPVWAHLLLCWC</sequence>
<protein>
    <recommendedName>
        <fullName evidence="3">NADH dehydrogenase subunit 1</fullName>
    </recommendedName>
</protein>
<evidence type="ECO:0000313" key="1">
    <source>
        <dbReference type="EMBL" id="CAI9617556.1"/>
    </source>
</evidence>
<dbReference type="Proteomes" id="UP001162483">
    <property type="component" value="Unassembled WGS sequence"/>
</dbReference>
<gene>
    <name evidence="1" type="ORF">SPARVUS_LOCUS15566279</name>
</gene>
<accession>A0ABN9HAI0</accession>
<reference evidence="1" key="1">
    <citation type="submission" date="2023-05" db="EMBL/GenBank/DDBJ databases">
        <authorList>
            <person name="Stuckert A."/>
        </authorList>
    </citation>
    <scope>NUCLEOTIDE SEQUENCE</scope>
</reference>